<dbReference type="AlphaFoldDB" id="M6WGW6"/>
<dbReference type="InterPro" id="IPR036013">
    <property type="entry name" value="Band_7/SPFH_dom_sf"/>
</dbReference>
<dbReference type="InterPro" id="IPR001107">
    <property type="entry name" value="Band_7"/>
</dbReference>
<comment type="caution">
    <text evidence="6">The sequence shown here is derived from an EMBL/GenBank/DDBJ whole genome shotgun (WGS) entry which is preliminary data.</text>
</comment>
<dbReference type="Proteomes" id="UP000012159">
    <property type="component" value="Unassembled WGS sequence"/>
</dbReference>
<dbReference type="GO" id="GO:0005886">
    <property type="term" value="C:plasma membrane"/>
    <property type="evidence" value="ECO:0007669"/>
    <property type="project" value="UniProtKB-ARBA"/>
</dbReference>
<keyword evidence="4" id="KW-0812">Transmembrane</keyword>
<dbReference type="PANTHER" id="PTHR43327:SF10">
    <property type="entry name" value="STOMATIN-LIKE PROTEIN 2, MITOCHONDRIAL"/>
    <property type="match status" value="1"/>
</dbReference>
<evidence type="ECO:0000313" key="7">
    <source>
        <dbReference type="Proteomes" id="UP000012159"/>
    </source>
</evidence>
<evidence type="ECO:0000256" key="3">
    <source>
        <dbReference type="SAM" id="MobiDB-lite"/>
    </source>
</evidence>
<evidence type="ECO:0000256" key="2">
    <source>
        <dbReference type="ARBA" id="ARBA00008164"/>
    </source>
</evidence>
<feature type="region of interest" description="Disordered" evidence="3">
    <location>
        <begin position="206"/>
        <end position="271"/>
    </location>
</feature>
<dbReference type="InterPro" id="IPR001972">
    <property type="entry name" value="Stomatin_HflK_fam"/>
</dbReference>
<dbReference type="InterPro" id="IPR050710">
    <property type="entry name" value="Band7/mec-2_domain"/>
</dbReference>
<dbReference type="Pfam" id="PF01145">
    <property type="entry name" value="Band_7"/>
    <property type="match status" value="1"/>
</dbReference>
<name>M6WGW6_LEPBO</name>
<dbReference type="PANTHER" id="PTHR43327">
    <property type="entry name" value="STOMATIN-LIKE PROTEIN 2, MITOCHONDRIAL"/>
    <property type="match status" value="1"/>
</dbReference>
<gene>
    <name evidence="6" type="ORF">LEP1GSC133_3857</name>
</gene>
<dbReference type="SMART" id="SM00244">
    <property type="entry name" value="PHB"/>
    <property type="match status" value="1"/>
</dbReference>
<dbReference type="STRING" id="1192866.LEP1GSC133_3857"/>
<feature type="domain" description="Band 7" evidence="5">
    <location>
        <begin position="26"/>
        <end position="184"/>
    </location>
</feature>
<dbReference type="CDD" id="cd08829">
    <property type="entry name" value="SPFH_paraslipin"/>
    <property type="match status" value="1"/>
</dbReference>
<sequence>METFQSTFVMIFWTLFGIYFAYKLYRSIRIVSAQDCIVVERLGKYSRTLHAGLHLLWPFLEKDAYYHTLKEQATDVPPQTCITKDNVKVEMDGILYLKVLDPYKASYGINDYQFAASQLAQTTMRAIIGTMDLDVTFETRDAINSKILEVLDLAAESWGIKVNRYEIVNITPPKSILEAMEKKKRRRSQKRRRSLFRKGIGTRESTDLSVLKKKPSTSLKAKNKRESTKPKESLKKWKPLQLQPQKGSNYSLSRSTQKVDRTQLNSESVKNLSKNLRRFPTKNGNRFTSQFDEFPFDLKIGFRKYGSKN</sequence>
<protein>
    <submittedName>
        <fullName evidence="6">SPFH domain/Band 7 family protein</fullName>
    </submittedName>
</protein>
<proteinExistence type="inferred from homology"/>
<comment type="subcellular location">
    <subcellularLocation>
        <location evidence="1">Membrane</location>
        <topology evidence="1">Single-pass membrane protein</topology>
    </subcellularLocation>
</comment>
<dbReference type="PRINTS" id="PR00721">
    <property type="entry name" value="STOMATIN"/>
</dbReference>
<feature type="compositionally biased region" description="Polar residues" evidence="3">
    <location>
        <begin position="247"/>
        <end position="271"/>
    </location>
</feature>
<organism evidence="6 7">
    <name type="scientific">Leptospira borgpetersenii serovar Pomona str. 200901868</name>
    <dbReference type="NCBI Taxonomy" id="1192866"/>
    <lineage>
        <taxon>Bacteria</taxon>
        <taxon>Pseudomonadati</taxon>
        <taxon>Spirochaetota</taxon>
        <taxon>Spirochaetia</taxon>
        <taxon>Leptospirales</taxon>
        <taxon>Leptospiraceae</taxon>
        <taxon>Leptospira</taxon>
    </lineage>
</organism>
<feature type="compositionally biased region" description="Basic and acidic residues" evidence="3">
    <location>
        <begin position="224"/>
        <end position="235"/>
    </location>
</feature>
<evidence type="ECO:0000259" key="5">
    <source>
        <dbReference type="SMART" id="SM00244"/>
    </source>
</evidence>
<dbReference type="EMBL" id="AKWF02000028">
    <property type="protein sequence ID" value="EMO64434.1"/>
    <property type="molecule type" value="Genomic_DNA"/>
</dbReference>
<reference evidence="6 7" key="1">
    <citation type="submission" date="2013-01" db="EMBL/GenBank/DDBJ databases">
        <authorList>
            <person name="Harkins D.M."/>
            <person name="Durkin A.S."/>
            <person name="Brinkac L.M."/>
            <person name="Haft D.H."/>
            <person name="Selengut J.D."/>
            <person name="Sanka R."/>
            <person name="DePew J."/>
            <person name="Purushe J."/>
            <person name="Picardeau M."/>
            <person name="Werts C."/>
            <person name="Goarant C."/>
            <person name="Vinetz J.M."/>
            <person name="Sutton G.G."/>
            <person name="Nierman W.C."/>
            <person name="Fouts D.E."/>
        </authorList>
    </citation>
    <scope>NUCLEOTIDE SEQUENCE [LARGE SCALE GENOMIC DNA]</scope>
    <source>
        <strain evidence="6 7">200901868</strain>
    </source>
</reference>
<comment type="similarity">
    <text evidence="2">Belongs to the band 7/mec-2 family.</text>
</comment>
<keyword evidence="4" id="KW-1133">Transmembrane helix</keyword>
<dbReference type="SUPFAM" id="SSF117892">
    <property type="entry name" value="Band 7/SPFH domain"/>
    <property type="match status" value="1"/>
</dbReference>
<evidence type="ECO:0000256" key="4">
    <source>
        <dbReference type="SAM" id="Phobius"/>
    </source>
</evidence>
<accession>M6WGW6</accession>
<evidence type="ECO:0000256" key="1">
    <source>
        <dbReference type="ARBA" id="ARBA00004167"/>
    </source>
</evidence>
<dbReference type="GO" id="GO:0098552">
    <property type="term" value="C:side of membrane"/>
    <property type="evidence" value="ECO:0007669"/>
    <property type="project" value="UniProtKB-ARBA"/>
</dbReference>
<dbReference type="FunFam" id="3.30.479.30:FF:000004">
    <property type="entry name" value="Putative membrane protease family, stomatin"/>
    <property type="match status" value="1"/>
</dbReference>
<evidence type="ECO:0000313" key="6">
    <source>
        <dbReference type="EMBL" id="EMO64434.1"/>
    </source>
</evidence>
<feature type="transmembrane region" description="Helical" evidence="4">
    <location>
        <begin position="6"/>
        <end position="25"/>
    </location>
</feature>
<dbReference type="Gene3D" id="3.30.479.30">
    <property type="entry name" value="Band 7 domain"/>
    <property type="match status" value="1"/>
</dbReference>
<keyword evidence="4" id="KW-0472">Membrane</keyword>